<accession>A0A6A6HNK3</accession>
<gene>
    <name evidence="1" type="ORF">EV356DRAFT_515591</name>
</gene>
<protein>
    <submittedName>
        <fullName evidence="1">Uncharacterized protein</fullName>
    </submittedName>
</protein>
<dbReference type="EMBL" id="ML991773">
    <property type="protein sequence ID" value="KAF2239398.1"/>
    <property type="molecule type" value="Genomic_DNA"/>
</dbReference>
<dbReference type="Proteomes" id="UP000800092">
    <property type="component" value="Unassembled WGS sequence"/>
</dbReference>
<keyword evidence="2" id="KW-1185">Reference proteome</keyword>
<evidence type="ECO:0000313" key="2">
    <source>
        <dbReference type="Proteomes" id="UP000800092"/>
    </source>
</evidence>
<sequence length="210" mass="23835">MPDYQPIYNVSSPKKRYDTPQQFEHLKRQLPHAIECPLPDMDPRYRHTVWAKCRGDDPRAYSVMCQAFPLDARYYQFSIGHCDNDDLCLDLPPAGSVCLPAASALTIRKAQKDYDTAKYTSHVVTTGAAHANFALVLRGQDDDQTVFQSSEISLVPRDKNNNNLQNAITCQECSELRFNDFPKNTENFGMNIILPHAGDIARLQTYGWYG</sequence>
<reference evidence="1" key="1">
    <citation type="journal article" date="2020" name="Stud. Mycol.">
        <title>101 Dothideomycetes genomes: a test case for predicting lifestyles and emergence of pathogens.</title>
        <authorList>
            <person name="Haridas S."/>
            <person name="Albert R."/>
            <person name="Binder M."/>
            <person name="Bloem J."/>
            <person name="Labutti K."/>
            <person name="Salamov A."/>
            <person name="Andreopoulos B."/>
            <person name="Baker S."/>
            <person name="Barry K."/>
            <person name="Bills G."/>
            <person name="Bluhm B."/>
            <person name="Cannon C."/>
            <person name="Castanera R."/>
            <person name="Culley D."/>
            <person name="Daum C."/>
            <person name="Ezra D."/>
            <person name="Gonzalez J."/>
            <person name="Henrissat B."/>
            <person name="Kuo A."/>
            <person name="Liang C."/>
            <person name="Lipzen A."/>
            <person name="Lutzoni F."/>
            <person name="Magnuson J."/>
            <person name="Mondo S."/>
            <person name="Nolan M."/>
            <person name="Ohm R."/>
            <person name="Pangilinan J."/>
            <person name="Park H.-J."/>
            <person name="Ramirez L."/>
            <person name="Alfaro M."/>
            <person name="Sun H."/>
            <person name="Tritt A."/>
            <person name="Yoshinaga Y."/>
            <person name="Zwiers L.-H."/>
            <person name="Turgeon B."/>
            <person name="Goodwin S."/>
            <person name="Spatafora J."/>
            <person name="Crous P."/>
            <person name="Grigoriev I."/>
        </authorList>
    </citation>
    <scope>NUCLEOTIDE SEQUENCE</scope>
    <source>
        <strain evidence="1">Tuck. ex Michener</strain>
    </source>
</reference>
<organism evidence="1 2">
    <name type="scientific">Viridothelium virens</name>
    <name type="common">Speckled blister lichen</name>
    <name type="synonym">Trypethelium virens</name>
    <dbReference type="NCBI Taxonomy" id="1048519"/>
    <lineage>
        <taxon>Eukaryota</taxon>
        <taxon>Fungi</taxon>
        <taxon>Dikarya</taxon>
        <taxon>Ascomycota</taxon>
        <taxon>Pezizomycotina</taxon>
        <taxon>Dothideomycetes</taxon>
        <taxon>Dothideomycetes incertae sedis</taxon>
        <taxon>Trypetheliales</taxon>
        <taxon>Trypetheliaceae</taxon>
        <taxon>Viridothelium</taxon>
    </lineage>
</organism>
<evidence type="ECO:0000313" key="1">
    <source>
        <dbReference type="EMBL" id="KAF2239398.1"/>
    </source>
</evidence>
<name>A0A6A6HNK3_VIRVR</name>
<dbReference type="AlphaFoldDB" id="A0A6A6HNK3"/>
<proteinExistence type="predicted"/>